<gene>
    <name evidence="1" type="ORF">ESZ50_11485</name>
</gene>
<dbReference type="AlphaFoldDB" id="A0A6C2C185"/>
<proteinExistence type="predicted"/>
<reference evidence="1 2" key="1">
    <citation type="submission" date="2019-01" db="EMBL/GenBank/DDBJ databases">
        <title>Weissella sp. nov., a novel lactic acid bacterium isolated from animal feces.</title>
        <authorList>
            <person name="Wang L.-T."/>
        </authorList>
    </citation>
    <scope>NUCLEOTIDE SEQUENCE [LARGE SCALE GENOMIC DNA]</scope>
    <source>
        <strain evidence="1 2">8H-2</strain>
    </source>
</reference>
<dbReference type="SUPFAM" id="SSF53474">
    <property type="entry name" value="alpha/beta-Hydrolases"/>
    <property type="match status" value="1"/>
</dbReference>
<accession>A0A6C2C185</accession>
<dbReference type="RefSeq" id="WP_148624109.1">
    <property type="nucleotide sequence ID" value="NZ_SDGZ01000035.1"/>
</dbReference>
<dbReference type="OrthoDB" id="9768578at2"/>
<dbReference type="EMBL" id="SDGZ01000035">
    <property type="protein sequence ID" value="TYC47748.1"/>
    <property type="molecule type" value="Genomic_DNA"/>
</dbReference>
<protein>
    <recommendedName>
        <fullName evidence="3">Accessory Sec system protein Asp2</fullName>
    </recommendedName>
</protein>
<evidence type="ECO:0008006" key="3">
    <source>
        <dbReference type="Google" id="ProtNLM"/>
    </source>
</evidence>
<dbReference type="GO" id="GO:0015031">
    <property type="term" value="P:protein transport"/>
    <property type="evidence" value="ECO:0007669"/>
    <property type="project" value="InterPro"/>
</dbReference>
<evidence type="ECO:0000313" key="1">
    <source>
        <dbReference type="EMBL" id="TYC47748.1"/>
    </source>
</evidence>
<keyword evidence="2" id="KW-1185">Reference proteome</keyword>
<comment type="caution">
    <text evidence="1">The sequence shown here is derived from an EMBL/GenBank/DDBJ whole genome shotgun (WGS) entry which is preliminary data.</text>
</comment>
<dbReference type="InterPro" id="IPR029058">
    <property type="entry name" value="AB_hydrolase_fold"/>
</dbReference>
<evidence type="ECO:0000313" key="2">
    <source>
        <dbReference type="Proteomes" id="UP000371977"/>
    </source>
</evidence>
<dbReference type="Pfam" id="PF16929">
    <property type="entry name" value="Asp2"/>
    <property type="match status" value="1"/>
</dbReference>
<name>A0A6C2C185_9LACO</name>
<dbReference type="Proteomes" id="UP000371977">
    <property type="component" value="Unassembled WGS sequence"/>
</dbReference>
<organism evidence="1 2">
    <name type="scientific">Weissella muntiaci</name>
    <dbReference type="NCBI Taxonomy" id="2508881"/>
    <lineage>
        <taxon>Bacteria</taxon>
        <taxon>Bacillati</taxon>
        <taxon>Bacillota</taxon>
        <taxon>Bacilli</taxon>
        <taxon>Lactobacillales</taxon>
        <taxon>Lactobacillaceae</taxon>
        <taxon>Weissella</taxon>
    </lineage>
</organism>
<dbReference type="InterPro" id="IPR022267">
    <property type="entry name" value="Asp2"/>
</dbReference>
<sequence length="516" mass="58842">MGSSNYLVEAGLASIIDVNLPVMGTNFANAEGLLIEDTNQFINYFEDQFEKEIPERLIKADCLIYVNATNLQEVPRRFYDFLRQYRHTFVRSSEAWSLLIDNLETEFGRGQFSTRVLPYQNVYINEDFTGKVERHGQLDIALSGDFGREFKSYIYLPQEALFVRKNKGTFFLSNQQVDGGKPYRFNLYKQERMQGVQTRFKISYLHNNQQQELFVEDGDTVIFEGTTPLNLNIAIELKGSGSFNFNGLEISLARQGGDLILNDERLYLASGEYINVYSSLQIGQKKPSDKLVIAFAGYRAWSRRFELITQLESLDCNYIVISDFRARGGAFYLDQYGSNEVSNLITDFIDRELSENNIDSANVATFGMSGGTVGALYFGARLGVGKIILGKPIYKIGKFLNKLELATDFGERWVVELFTYLTKTTGNLIEIDQFIESRWLDDILPGALREGTLSETVAHVFSLDEDEYDGESIPVLLSDLKSGGAKRVERRRESGYHSEKTTEVVEWFMNIIKDWD</sequence>